<evidence type="ECO:0000256" key="6">
    <source>
        <dbReference type="SAM" id="Phobius"/>
    </source>
</evidence>
<evidence type="ECO:0000256" key="4">
    <source>
        <dbReference type="ARBA" id="ARBA00022989"/>
    </source>
</evidence>
<evidence type="ECO:0000256" key="3">
    <source>
        <dbReference type="ARBA" id="ARBA00022692"/>
    </source>
</evidence>
<feature type="transmembrane region" description="Helical" evidence="6">
    <location>
        <begin position="108"/>
        <end position="126"/>
    </location>
</feature>
<keyword evidence="5 6" id="KW-0472">Membrane</keyword>
<evidence type="ECO:0000259" key="7">
    <source>
        <dbReference type="Pfam" id="PF04138"/>
    </source>
</evidence>
<evidence type="ECO:0000256" key="5">
    <source>
        <dbReference type="ARBA" id="ARBA00023136"/>
    </source>
</evidence>
<dbReference type="Proteomes" id="UP000050902">
    <property type="component" value="Unassembled WGS sequence"/>
</dbReference>
<evidence type="ECO:0000256" key="2">
    <source>
        <dbReference type="ARBA" id="ARBA00009399"/>
    </source>
</evidence>
<dbReference type="PANTHER" id="PTHR38459">
    <property type="entry name" value="PROPHAGE BACTOPRENOL-LINKED GLUCOSE TRANSLOCASE HOMOLOG"/>
    <property type="match status" value="1"/>
</dbReference>
<dbReference type="PANTHER" id="PTHR38459:SF1">
    <property type="entry name" value="PROPHAGE BACTOPRENOL-LINKED GLUCOSE TRANSLOCASE HOMOLOG"/>
    <property type="match status" value="1"/>
</dbReference>
<comment type="caution">
    <text evidence="8">The sequence shown here is derived from an EMBL/GenBank/DDBJ whole genome shotgun (WGS) entry which is preliminary data.</text>
</comment>
<organism evidence="8 9">
    <name type="scientific">Stenotrophomonas nitritireducens</name>
    <dbReference type="NCBI Taxonomy" id="83617"/>
    <lineage>
        <taxon>Bacteria</taxon>
        <taxon>Pseudomonadati</taxon>
        <taxon>Pseudomonadota</taxon>
        <taxon>Gammaproteobacteria</taxon>
        <taxon>Lysobacterales</taxon>
        <taxon>Lysobacteraceae</taxon>
        <taxon>Stenotrophomonas</taxon>
    </lineage>
</organism>
<feature type="transmembrane region" description="Helical" evidence="6">
    <location>
        <begin position="75"/>
        <end position="96"/>
    </location>
</feature>
<feature type="domain" description="GtrA/DPMS transmembrane" evidence="7">
    <location>
        <begin position="16"/>
        <end position="125"/>
    </location>
</feature>
<dbReference type="EMBL" id="LDJG01000016">
    <property type="protein sequence ID" value="KRG56749.1"/>
    <property type="molecule type" value="Genomic_DNA"/>
</dbReference>
<name>A0ABR5NIY0_9GAMM</name>
<protein>
    <submittedName>
        <fullName evidence="8">Membrane protein</fullName>
    </submittedName>
</protein>
<comment type="subcellular location">
    <subcellularLocation>
        <location evidence="1">Membrane</location>
        <topology evidence="1">Multi-pass membrane protein</topology>
    </subcellularLocation>
</comment>
<keyword evidence="3 6" id="KW-0812">Transmembrane</keyword>
<evidence type="ECO:0000313" key="9">
    <source>
        <dbReference type="Proteomes" id="UP000050902"/>
    </source>
</evidence>
<proteinExistence type="inferred from homology"/>
<sequence>MFQRVRSAIAASSFLRFLVSGGLNTAITYLIYLLLLQSFGYRIAYSAAYAFGIVFAYLINRIFVFRTHAGLRSMLLFPLVYVAQYLSSMAVLWTWIERLHLPARLGPLVVVAITVPLTYLLSRFVFTRKKALLP</sequence>
<evidence type="ECO:0000313" key="8">
    <source>
        <dbReference type="EMBL" id="KRG56749.1"/>
    </source>
</evidence>
<feature type="transmembrane region" description="Helical" evidence="6">
    <location>
        <begin position="43"/>
        <end position="63"/>
    </location>
</feature>
<reference evidence="8 9" key="1">
    <citation type="submission" date="2015-05" db="EMBL/GenBank/DDBJ databases">
        <title>Genome sequencing and analysis of members of genus Stenotrophomonas.</title>
        <authorList>
            <person name="Patil P.P."/>
            <person name="Midha S."/>
            <person name="Patil P.B."/>
        </authorList>
    </citation>
    <scope>NUCLEOTIDE SEQUENCE [LARGE SCALE GENOMIC DNA]</scope>
    <source>
        <strain evidence="8 9">DSM 12575</strain>
    </source>
</reference>
<gene>
    <name evidence="8" type="ORF">ABB22_11360</name>
</gene>
<dbReference type="Pfam" id="PF04138">
    <property type="entry name" value="GtrA_DPMS_TM"/>
    <property type="match status" value="1"/>
</dbReference>
<feature type="transmembrane region" description="Helical" evidence="6">
    <location>
        <begin position="14"/>
        <end position="37"/>
    </location>
</feature>
<keyword evidence="9" id="KW-1185">Reference proteome</keyword>
<dbReference type="InterPro" id="IPR007267">
    <property type="entry name" value="GtrA_DPMS_TM"/>
</dbReference>
<comment type="similarity">
    <text evidence="2">Belongs to the GtrA family.</text>
</comment>
<evidence type="ECO:0000256" key="1">
    <source>
        <dbReference type="ARBA" id="ARBA00004141"/>
    </source>
</evidence>
<accession>A0ABR5NIY0</accession>
<keyword evidence="4 6" id="KW-1133">Transmembrane helix</keyword>
<dbReference type="InterPro" id="IPR051401">
    <property type="entry name" value="GtrA_CellWall_Glycosyl"/>
</dbReference>